<dbReference type="Gene3D" id="2.60.40.10">
    <property type="entry name" value="Immunoglobulins"/>
    <property type="match status" value="1"/>
</dbReference>
<keyword evidence="1" id="KW-0732">Signal</keyword>
<protein>
    <submittedName>
        <fullName evidence="2">Cell wall-binding repeat-containing protein</fullName>
    </submittedName>
</protein>
<reference evidence="2" key="1">
    <citation type="submission" date="2022-08" db="EMBL/GenBank/DDBJ databases">
        <authorList>
            <person name="Deng Y."/>
            <person name="Han X.-F."/>
            <person name="Zhang Y.-Q."/>
        </authorList>
    </citation>
    <scope>NUCLEOTIDE SEQUENCE</scope>
    <source>
        <strain evidence="2">CPCC 203407</strain>
    </source>
</reference>
<organism evidence="2 3">
    <name type="scientific">Herbiconiux oxytropis</name>
    <dbReference type="NCBI Taxonomy" id="2970915"/>
    <lineage>
        <taxon>Bacteria</taxon>
        <taxon>Bacillati</taxon>
        <taxon>Actinomycetota</taxon>
        <taxon>Actinomycetes</taxon>
        <taxon>Micrococcales</taxon>
        <taxon>Microbacteriaceae</taxon>
        <taxon>Herbiconiux</taxon>
    </lineage>
</organism>
<dbReference type="GO" id="GO:0030288">
    <property type="term" value="C:outer membrane-bounded periplasmic space"/>
    <property type="evidence" value="ECO:0007669"/>
    <property type="project" value="TreeGrafter"/>
</dbReference>
<dbReference type="PANTHER" id="PTHR30032">
    <property type="entry name" value="N-ACETYLMURAMOYL-L-ALANINE AMIDASE-RELATED"/>
    <property type="match status" value="1"/>
</dbReference>
<dbReference type="Gene3D" id="3.40.50.12090">
    <property type="match status" value="1"/>
</dbReference>
<evidence type="ECO:0000313" key="2">
    <source>
        <dbReference type="EMBL" id="MCS5727727.1"/>
    </source>
</evidence>
<sequence length="427" mass="43179">MHLRSFHHGAIAAAVLTVAALLPATSASATPTLDAPVCPQAEALQGLAIAPTPALAEPDYNAVVEISAGALPAGVLLEGDRATNTPYVFRGTPSVTGSFTFTVKRIFEDATPLTTSCTMTVGTPGDVSRIEGLDRYDQAVTVSKASFASSDIVYVASGEKYSDALSAASVAGLRKAPLLLSRSTTITTSTSAELLRLNPKHVVIVGGTASVAEIVVDALKAVVPEGVKFTRIGGADRFEVSRALIRHADLGVSSASGVVVATGSNFSDALAASPAAVLAQAPVLLVNGSASALTAEEAALLAHLGARSVHIAGGPASVSPALETFLAKSFTVTRSNGTDRYEAAVALNKAAFTSPTGKIYLASGTAFADALSAGPVAGRDGSPIYLVKNGCVPNSVLQEIVRLKPTSIIVLGGTATLSASVEALKSC</sequence>
<dbReference type="GO" id="GO:0005975">
    <property type="term" value="P:carbohydrate metabolic process"/>
    <property type="evidence" value="ECO:0007669"/>
    <property type="project" value="UniProtKB-ARBA"/>
</dbReference>
<dbReference type="PANTHER" id="PTHR30032:SF8">
    <property type="entry name" value="GERMINATION-SPECIFIC N-ACETYLMURAMOYL-L-ALANINE AMIDASE"/>
    <property type="match status" value="1"/>
</dbReference>
<dbReference type="Pfam" id="PF04122">
    <property type="entry name" value="CW_binding_2"/>
    <property type="match status" value="3"/>
</dbReference>
<comment type="caution">
    <text evidence="2">The sequence shown here is derived from an EMBL/GenBank/DDBJ whole genome shotgun (WGS) entry which is preliminary data.</text>
</comment>
<evidence type="ECO:0000313" key="3">
    <source>
        <dbReference type="Proteomes" id="UP001165587"/>
    </source>
</evidence>
<feature type="chain" id="PRO_5041462130" evidence="1">
    <location>
        <begin position="30"/>
        <end position="427"/>
    </location>
</feature>
<dbReference type="RefSeq" id="WP_259530748.1">
    <property type="nucleotide sequence ID" value="NZ_JANLCK010000014.1"/>
</dbReference>
<dbReference type="Proteomes" id="UP001165587">
    <property type="component" value="Unassembled WGS sequence"/>
</dbReference>
<dbReference type="InterPro" id="IPR051922">
    <property type="entry name" value="Bact_Sporulation_Assoc"/>
</dbReference>
<accession>A0AA41XGS8</accession>
<name>A0AA41XGS8_9MICO</name>
<dbReference type="InterPro" id="IPR007253">
    <property type="entry name" value="Cell_wall-bd_2"/>
</dbReference>
<dbReference type="AlphaFoldDB" id="A0AA41XGS8"/>
<dbReference type="EMBL" id="JANLCK010000014">
    <property type="protein sequence ID" value="MCS5727727.1"/>
    <property type="molecule type" value="Genomic_DNA"/>
</dbReference>
<evidence type="ECO:0000256" key="1">
    <source>
        <dbReference type="SAM" id="SignalP"/>
    </source>
</evidence>
<dbReference type="InterPro" id="IPR013783">
    <property type="entry name" value="Ig-like_fold"/>
</dbReference>
<gene>
    <name evidence="2" type="ORF">N1028_17670</name>
</gene>
<proteinExistence type="predicted"/>
<keyword evidence="3" id="KW-1185">Reference proteome</keyword>
<feature type="signal peptide" evidence="1">
    <location>
        <begin position="1"/>
        <end position="29"/>
    </location>
</feature>